<dbReference type="InterPro" id="IPR004090">
    <property type="entry name" value="Chemotax_Me-accpt_rcpt"/>
</dbReference>
<dbReference type="PROSITE" id="PS50111">
    <property type="entry name" value="CHEMOTAXIS_TRANSDUC_2"/>
    <property type="match status" value="1"/>
</dbReference>
<reference evidence="6 7" key="1">
    <citation type="submission" date="2020-03" db="EMBL/GenBank/DDBJ databases">
        <title>Roseomonas selenitidurans sp. nov. isolated from urban soil.</title>
        <authorList>
            <person name="Liu H."/>
        </authorList>
    </citation>
    <scope>NUCLEOTIDE SEQUENCE [LARGE SCALE GENOMIC DNA]</scope>
    <source>
        <strain evidence="6 7">BU-1</strain>
    </source>
</reference>
<evidence type="ECO:0000259" key="4">
    <source>
        <dbReference type="PROSITE" id="PS50111"/>
    </source>
</evidence>
<name>A0ABX1E7Q0_9PROT</name>
<proteinExistence type="inferred from homology"/>
<evidence type="ECO:0000256" key="2">
    <source>
        <dbReference type="ARBA" id="ARBA00029447"/>
    </source>
</evidence>
<protein>
    <recommendedName>
        <fullName evidence="8">Methyl-accepting chemotaxis protein</fullName>
    </recommendedName>
</protein>
<dbReference type="Pfam" id="PF00015">
    <property type="entry name" value="MCPsignal"/>
    <property type="match status" value="1"/>
</dbReference>
<dbReference type="PANTHER" id="PTHR32089">
    <property type="entry name" value="METHYL-ACCEPTING CHEMOTAXIS PROTEIN MCPB"/>
    <property type="match status" value="1"/>
</dbReference>
<dbReference type="EMBL" id="JAAVNE010000040">
    <property type="protein sequence ID" value="NKC33212.1"/>
    <property type="molecule type" value="Genomic_DNA"/>
</dbReference>
<dbReference type="SMART" id="SM00283">
    <property type="entry name" value="MA"/>
    <property type="match status" value="1"/>
</dbReference>
<comment type="caution">
    <text evidence="6">The sequence shown here is derived from an EMBL/GenBank/DDBJ whole genome shotgun (WGS) entry which is preliminary data.</text>
</comment>
<dbReference type="PANTHER" id="PTHR32089:SF112">
    <property type="entry name" value="LYSOZYME-LIKE PROTEIN-RELATED"/>
    <property type="match status" value="1"/>
</dbReference>
<sequence>MPLLDRLPILVKGLAAILLVAFVAMAAALSVRGEMAAIGHVAGDLAERRLPASLAAAAVQRGLLEAQTELQRAVAAAAGRGEQVTPMLFEADRRLEQAAGAAEGLAAMPDLADLVTELRRALADLRRQIEAMLPAADRGDALRLAEAAVALEPTAKGALQLTAEALERAAGDIAAVTSALDGRIEGIQASLLNSIGIGALLASLLGAALLRFGVTRPLGRIAHSADLLALGDATMAVPGTRRGDGLGPIARALEALRASLLAGREAEAAAAANRAAAAAEREAARLALAREVEQALGEVAAALGRSSEALDTTARLLAGSAAAAAAQAAAAAAGAQDSSSNVGTVAAAAEQMSTSVSEITRQVAAAAEAAQAAVAETRATDDTVRRLADGAGRIGEVVRLIGDIAGQTNLLALNATIEAARAGEAGKGFAVVASEVKALAAQTARATEDIARLIADMQAATDQAVQAIRGIGTTVERSSGIAGAIAAAVAQQGAATREIARGAAAAAQATDTVSHSVAGVGESARGTREALEGLTATAGQVARQGEALQGAVMGLVGRLTGAAQAA</sequence>
<evidence type="ECO:0000256" key="3">
    <source>
        <dbReference type="PROSITE-ProRule" id="PRU00284"/>
    </source>
</evidence>
<dbReference type="PROSITE" id="PS50885">
    <property type="entry name" value="HAMP"/>
    <property type="match status" value="1"/>
</dbReference>
<dbReference type="InterPro" id="IPR003660">
    <property type="entry name" value="HAMP_dom"/>
</dbReference>
<evidence type="ECO:0000256" key="1">
    <source>
        <dbReference type="ARBA" id="ARBA00023224"/>
    </source>
</evidence>
<comment type="similarity">
    <text evidence="2">Belongs to the methyl-accepting chemotaxis (MCP) protein family.</text>
</comment>
<dbReference type="Gene3D" id="1.10.287.950">
    <property type="entry name" value="Methyl-accepting chemotaxis protein"/>
    <property type="match status" value="1"/>
</dbReference>
<feature type="domain" description="HAMP" evidence="5">
    <location>
        <begin position="212"/>
        <end position="265"/>
    </location>
</feature>
<gene>
    <name evidence="6" type="ORF">HEQ75_20285</name>
</gene>
<accession>A0ABX1E7Q0</accession>
<evidence type="ECO:0008006" key="8">
    <source>
        <dbReference type="Google" id="ProtNLM"/>
    </source>
</evidence>
<dbReference type="SUPFAM" id="SSF158472">
    <property type="entry name" value="HAMP domain-like"/>
    <property type="match status" value="1"/>
</dbReference>
<dbReference type="PRINTS" id="PR00260">
    <property type="entry name" value="CHEMTRNSDUCR"/>
</dbReference>
<evidence type="ECO:0000259" key="5">
    <source>
        <dbReference type="PROSITE" id="PS50885"/>
    </source>
</evidence>
<dbReference type="InterPro" id="IPR004089">
    <property type="entry name" value="MCPsignal_dom"/>
</dbReference>
<dbReference type="RefSeq" id="WP_168033945.1">
    <property type="nucleotide sequence ID" value="NZ_JAAVNE010000040.1"/>
</dbReference>
<dbReference type="SUPFAM" id="SSF58104">
    <property type="entry name" value="Methyl-accepting chemotaxis protein (MCP) signaling domain"/>
    <property type="match status" value="1"/>
</dbReference>
<feature type="domain" description="Methyl-accepting transducer" evidence="4">
    <location>
        <begin position="306"/>
        <end position="532"/>
    </location>
</feature>
<dbReference type="Proteomes" id="UP000787635">
    <property type="component" value="Unassembled WGS sequence"/>
</dbReference>
<keyword evidence="7" id="KW-1185">Reference proteome</keyword>
<keyword evidence="1 3" id="KW-0807">Transducer</keyword>
<evidence type="ECO:0000313" key="6">
    <source>
        <dbReference type="EMBL" id="NKC33212.1"/>
    </source>
</evidence>
<organism evidence="6 7">
    <name type="scientific">Falsiroseomonas selenitidurans</name>
    <dbReference type="NCBI Taxonomy" id="2716335"/>
    <lineage>
        <taxon>Bacteria</taxon>
        <taxon>Pseudomonadati</taxon>
        <taxon>Pseudomonadota</taxon>
        <taxon>Alphaproteobacteria</taxon>
        <taxon>Acetobacterales</taxon>
        <taxon>Roseomonadaceae</taxon>
        <taxon>Falsiroseomonas</taxon>
    </lineage>
</organism>
<evidence type="ECO:0000313" key="7">
    <source>
        <dbReference type="Proteomes" id="UP000787635"/>
    </source>
</evidence>
<dbReference type="Gene3D" id="1.10.8.500">
    <property type="entry name" value="HAMP domain in histidine kinase"/>
    <property type="match status" value="1"/>
</dbReference>